<keyword evidence="1" id="KW-0472">Membrane</keyword>
<evidence type="ECO:0000313" key="3">
    <source>
        <dbReference type="Proteomes" id="UP000214688"/>
    </source>
</evidence>
<feature type="transmembrane region" description="Helical" evidence="1">
    <location>
        <begin position="44"/>
        <end position="66"/>
    </location>
</feature>
<proteinExistence type="predicted"/>
<dbReference type="KEGG" id="tab:CIG75_09585"/>
<evidence type="ECO:0000313" key="2">
    <source>
        <dbReference type="EMBL" id="ASS75207.1"/>
    </source>
</evidence>
<feature type="transmembrane region" description="Helical" evidence="1">
    <location>
        <begin position="12"/>
        <end position="32"/>
    </location>
</feature>
<organism evidence="2 3">
    <name type="scientific">Tumebacillus algifaecis</name>
    <dbReference type="NCBI Taxonomy" id="1214604"/>
    <lineage>
        <taxon>Bacteria</taxon>
        <taxon>Bacillati</taxon>
        <taxon>Bacillota</taxon>
        <taxon>Bacilli</taxon>
        <taxon>Bacillales</taxon>
        <taxon>Alicyclobacillaceae</taxon>
        <taxon>Tumebacillus</taxon>
    </lineage>
</organism>
<reference evidence="2 3" key="1">
    <citation type="journal article" date="2015" name="Int. J. Syst. Evol. Microbiol.">
        <title>Tumebacillus algifaecis sp. nov., isolated from decomposing algal scum.</title>
        <authorList>
            <person name="Wu Y.F."/>
            <person name="Zhang B."/>
            <person name="Xing P."/>
            <person name="Wu Q.L."/>
            <person name="Liu S.J."/>
        </authorList>
    </citation>
    <scope>NUCLEOTIDE SEQUENCE [LARGE SCALE GENOMIC DNA]</scope>
    <source>
        <strain evidence="2 3">THMBR28</strain>
    </source>
</reference>
<evidence type="ECO:0000256" key="1">
    <source>
        <dbReference type="SAM" id="Phobius"/>
    </source>
</evidence>
<sequence>MQEFTFYNLAKLGGLIVGVTVANIFVFSPGLLGLKLTGEGALQTAFGVTFIVASLLILLTVSYNLLFKPTPLPSTKELKTREDFVDALGRFKRVKGLEKDIDLALDQLERIEMKTTTLFEVLKQRFDESEMSFMKFASVITSVENLFYRNMKSMLNRLTVFHSTDISKSSARTSSSFSRELQNEKASVHNEYLKFIHESLQTNEEIMLRLDKLLLEISNLDSLEHEDIENMACIQEIDSLIKQTKLYK</sequence>
<dbReference type="EMBL" id="CP022657">
    <property type="protein sequence ID" value="ASS75207.1"/>
    <property type="molecule type" value="Genomic_DNA"/>
</dbReference>
<accession>A0A223D1H1</accession>
<dbReference type="OrthoDB" id="2935100at2"/>
<gene>
    <name evidence="2" type="ORF">CIG75_09585</name>
</gene>
<protein>
    <submittedName>
        <fullName evidence="2">Uncharacterized protein</fullName>
    </submittedName>
</protein>
<keyword evidence="3" id="KW-1185">Reference proteome</keyword>
<dbReference type="RefSeq" id="WP_094236455.1">
    <property type="nucleotide sequence ID" value="NZ_CP022657.1"/>
</dbReference>
<keyword evidence="1" id="KW-0812">Transmembrane</keyword>
<keyword evidence="1" id="KW-1133">Transmembrane helix</keyword>
<name>A0A223D1H1_9BACL</name>
<dbReference type="Proteomes" id="UP000214688">
    <property type="component" value="Chromosome"/>
</dbReference>
<dbReference type="AlphaFoldDB" id="A0A223D1H1"/>